<dbReference type="NCBIfam" id="TIGR03023">
    <property type="entry name" value="WcaJ_sugtrans"/>
    <property type="match status" value="1"/>
</dbReference>
<feature type="transmembrane region" description="Helical" evidence="7">
    <location>
        <begin position="280"/>
        <end position="302"/>
    </location>
</feature>
<sequence length="466" mass="54378">MIHRYTTFIKAINLSVDYVILNLSMVLAYIFADNTFLFWTSNHYLPIVLVFNLIWLLAANITGLYEHVLIKDSIKTYRGVIKTYLLFISITSFTVIILIGAKSYFITREYLIYSLVLFGFLISIWKLIFLSIRKNERSSLIDSRTFVIIGGGRIGQDLYHFFSTNPEFRYKLMGVFDDEPEKLKLKVPYTGQIKDCIRYVISNKIDEIFCTLPISESSKVEQLMIEADKNLIRFKYVPEYYDFAKRPTYVENFGHIPVISVRPEPLENMMNRFLKRMFDVLFSLFVILFIFSWLFPIVAVLIKLGSKGPVFFVQIRSGKDNKPFKCYKFRSMKVNSDSNKKQATRNDSRVTKLGVLLRRLSLDELPQFFNVLIGNMSVVGPRPHMISHTKQYSQLIDKFMVRHFLKPGITGYAQINGLRGETKTTEAMLQRVEADVWYLENWSFLLDLKIIFLTVWNAVKGEENAF</sequence>
<evidence type="ECO:0000256" key="1">
    <source>
        <dbReference type="ARBA" id="ARBA00004141"/>
    </source>
</evidence>
<keyword evidence="10" id="KW-1185">Reference proteome</keyword>
<feature type="transmembrane region" description="Helical" evidence="7">
    <location>
        <begin position="12"/>
        <end position="32"/>
    </location>
</feature>
<comment type="similarity">
    <text evidence="2">Belongs to the bacterial sugar transferase family.</text>
</comment>
<name>A0A556MK95_9SPHI</name>
<gene>
    <name evidence="9" type="ORF">FO440_11135</name>
</gene>
<comment type="subcellular location">
    <subcellularLocation>
        <location evidence="1">Membrane</location>
        <topology evidence="1">Multi-pass membrane protein</topology>
    </subcellularLocation>
</comment>
<feature type="transmembrane region" description="Helical" evidence="7">
    <location>
        <begin position="84"/>
        <end position="105"/>
    </location>
</feature>
<dbReference type="InterPro" id="IPR003362">
    <property type="entry name" value="Bact_transf"/>
</dbReference>
<dbReference type="SUPFAM" id="SSF51735">
    <property type="entry name" value="NAD(P)-binding Rossmann-fold domains"/>
    <property type="match status" value="1"/>
</dbReference>
<dbReference type="Gene3D" id="3.40.50.720">
    <property type="entry name" value="NAD(P)-binding Rossmann-like Domain"/>
    <property type="match status" value="1"/>
</dbReference>
<keyword evidence="4 7" id="KW-0812">Transmembrane</keyword>
<evidence type="ECO:0000259" key="8">
    <source>
        <dbReference type="Pfam" id="PF02397"/>
    </source>
</evidence>
<feature type="transmembrane region" description="Helical" evidence="7">
    <location>
        <begin position="44"/>
        <end position="63"/>
    </location>
</feature>
<dbReference type="InterPro" id="IPR036291">
    <property type="entry name" value="NAD(P)-bd_dom_sf"/>
</dbReference>
<evidence type="ECO:0000256" key="3">
    <source>
        <dbReference type="ARBA" id="ARBA00022679"/>
    </source>
</evidence>
<keyword evidence="3 9" id="KW-0808">Transferase</keyword>
<dbReference type="PANTHER" id="PTHR30576">
    <property type="entry name" value="COLANIC BIOSYNTHESIS UDP-GLUCOSE LIPID CARRIER TRANSFERASE"/>
    <property type="match status" value="1"/>
</dbReference>
<proteinExistence type="inferred from homology"/>
<feature type="domain" description="Bacterial sugar transferase" evidence="8">
    <location>
        <begin position="275"/>
        <end position="459"/>
    </location>
</feature>
<dbReference type="EMBL" id="VLPK01000002">
    <property type="protein sequence ID" value="TSJ40306.1"/>
    <property type="molecule type" value="Genomic_DNA"/>
</dbReference>
<dbReference type="NCBIfam" id="TIGR03025">
    <property type="entry name" value="EPS_sugtrans"/>
    <property type="match status" value="1"/>
</dbReference>
<comment type="caution">
    <text evidence="9">The sequence shown here is derived from an EMBL/GenBank/DDBJ whole genome shotgun (WGS) entry which is preliminary data.</text>
</comment>
<dbReference type="GO" id="GO:0016020">
    <property type="term" value="C:membrane"/>
    <property type="evidence" value="ECO:0007669"/>
    <property type="project" value="UniProtKB-SubCell"/>
</dbReference>
<dbReference type="Pfam" id="PF02397">
    <property type="entry name" value="Bac_transf"/>
    <property type="match status" value="1"/>
</dbReference>
<dbReference type="InterPro" id="IPR017475">
    <property type="entry name" value="EPS_sugar_tfrase"/>
</dbReference>
<dbReference type="AlphaFoldDB" id="A0A556MK95"/>
<evidence type="ECO:0000256" key="7">
    <source>
        <dbReference type="SAM" id="Phobius"/>
    </source>
</evidence>
<dbReference type="RefSeq" id="WP_144248344.1">
    <property type="nucleotide sequence ID" value="NZ_VLPK01000002.1"/>
</dbReference>
<dbReference type="Proteomes" id="UP000318733">
    <property type="component" value="Unassembled WGS sequence"/>
</dbReference>
<protein>
    <submittedName>
        <fullName evidence="9">Undecaprenyl-phosphate glucose phosphotransferase</fullName>
        <ecNumber evidence="9">2.7.8.31</ecNumber>
    </submittedName>
</protein>
<keyword evidence="6 7" id="KW-0472">Membrane</keyword>
<evidence type="ECO:0000256" key="2">
    <source>
        <dbReference type="ARBA" id="ARBA00006464"/>
    </source>
</evidence>
<dbReference type="InterPro" id="IPR017473">
    <property type="entry name" value="Undecaprenyl-P_gluc_Ptfrase"/>
</dbReference>
<dbReference type="PANTHER" id="PTHR30576:SF0">
    <property type="entry name" value="UNDECAPRENYL-PHOSPHATE N-ACETYLGALACTOSAMINYL 1-PHOSPHATE TRANSFERASE-RELATED"/>
    <property type="match status" value="1"/>
</dbReference>
<feature type="transmembrane region" description="Helical" evidence="7">
    <location>
        <begin position="111"/>
        <end position="132"/>
    </location>
</feature>
<evidence type="ECO:0000256" key="5">
    <source>
        <dbReference type="ARBA" id="ARBA00022989"/>
    </source>
</evidence>
<dbReference type="EC" id="2.7.8.31" evidence="9"/>
<dbReference type="GO" id="GO:0089702">
    <property type="term" value="F:undecaprenyl-phosphate glucose phosphotransferase activity"/>
    <property type="evidence" value="ECO:0007669"/>
    <property type="project" value="UniProtKB-EC"/>
</dbReference>
<keyword evidence="5 7" id="KW-1133">Transmembrane helix</keyword>
<reference evidence="9 10" key="1">
    <citation type="submission" date="2019-07" db="EMBL/GenBank/DDBJ databases">
        <authorList>
            <person name="Huq M.A."/>
        </authorList>
    </citation>
    <scope>NUCLEOTIDE SEQUENCE [LARGE SCALE GENOMIC DNA]</scope>
    <source>
        <strain evidence="9 10">MAH-19</strain>
    </source>
</reference>
<dbReference type="OrthoDB" id="9808602at2"/>
<evidence type="ECO:0000256" key="6">
    <source>
        <dbReference type="ARBA" id="ARBA00023136"/>
    </source>
</evidence>
<evidence type="ECO:0000256" key="4">
    <source>
        <dbReference type="ARBA" id="ARBA00022692"/>
    </source>
</evidence>
<organism evidence="9 10">
    <name type="scientific">Mucilaginibacter corticis</name>
    <dbReference type="NCBI Taxonomy" id="2597670"/>
    <lineage>
        <taxon>Bacteria</taxon>
        <taxon>Pseudomonadati</taxon>
        <taxon>Bacteroidota</taxon>
        <taxon>Sphingobacteriia</taxon>
        <taxon>Sphingobacteriales</taxon>
        <taxon>Sphingobacteriaceae</taxon>
        <taxon>Mucilaginibacter</taxon>
    </lineage>
</organism>
<evidence type="ECO:0000313" key="10">
    <source>
        <dbReference type="Proteomes" id="UP000318733"/>
    </source>
</evidence>
<evidence type="ECO:0000313" key="9">
    <source>
        <dbReference type="EMBL" id="TSJ40306.1"/>
    </source>
</evidence>
<accession>A0A556MK95</accession>
<dbReference type="Pfam" id="PF13727">
    <property type="entry name" value="CoA_binding_3"/>
    <property type="match status" value="1"/>
</dbReference>